<dbReference type="RefSeq" id="WP_386813596.1">
    <property type="nucleotide sequence ID" value="NZ_JBHTIH010000008.1"/>
</dbReference>
<proteinExistence type="predicted"/>
<sequence length="185" mass="19675">MKRSARVLIWGLAMLSGGCATQSLVDDVALSGQVGVRDITGLVPLAARMELADHESFLMPLDDHDNAMPVYPESLLARRLPPQALCLRVSIGVDGAVMASAPIDEGAPACPDIHAIDAAFFHAAQTVVSGWRFDPALRCVFPTVAAKEHVEASCSGGEEVPVPVSLAYRFVFEQRDGHGSVRIGK</sequence>
<evidence type="ECO:0000313" key="1">
    <source>
        <dbReference type="EMBL" id="MFD0740447.1"/>
    </source>
</evidence>
<name>A0ABW2YVE4_9GAMM</name>
<protein>
    <recommendedName>
        <fullName evidence="3">Lipoprotein</fullName>
    </recommendedName>
</protein>
<accession>A0ABW2YVE4</accession>
<organism evidence="1 2">
    <name type="scientific">Lysobacter koreensis</name>
    <dbReference type="NCBI Taxonomy" id="266122"/>
    <lineage>
        <taxon>Bacteria</taxon>
        <taxon>Pseudomonadati</taxon>
        <taxon>Pseudomonadota</taxon>
        <taxon>Gammaproteobacteria</taxon>
        <taxon>Lysobacterales</taxon>
        <taxon>Lysobacteraceae</taxon>
        <taxon>Lysobacter</taxon>
    </lineage>
</organism>
<dbReference type="EMBL" id="JBHTIH010000008">
    <property type="protein sequence ID" value="MFD0740447.1"/>
    <property type="molecule type" value="Genomic_DNA"/>
</dbReference>
<dbReference type="PROSITE" id="PS51257">
    <property type="entry name" value="PROKAR_LIPOPROTEIN"/>
    <property type="match status" value="1"/>
</dbReference>
<reference evidence="2" key="1">
    <citation type="journal article" date="2019" name="Int. J. Syst. Evol. Microbiol.">
        <title>The Global Catalogue of Microorganisms (GCM) 10K type strain sequencing project: providing services to taxonomists for standard genome sequencing and annotation.</title>
        <authorList>
            <consortium name="The Broad Institute Genomics Platform"/>
            <consortium name="The Broad Institute Genome Sequencing Center for Infectious Disease"/>
            <person name="Wu L."/>
            <person name="Ma J."/>
        </authorList>
    </citation>
    <scope>NUCLEOTIDE SEQUENCE [LARGE SCALE GENOMIC DNA]</scope>
    <source>
        <strain evidence="2">CCUG 55491</strain>
    </source>
</reference>
<dbReference type="Proteomes" id="UP001597090">
    <property type="component" value="Unassembled WGS sequence"/>
</dbReference>
<evidence type="ECO:0000313" key="2">
    <source>
        <dbReference type="Proteomes" id="UP001597090"/>
    </source>
</evidence>
<gene>
    <name evidence="1" type="ORF">ACFQZQ_14270</name>
</gene>
<comment type="caution">
    <text evidence="1">The sequence shown here is derived from an EMBL/GenBank/DDBJ whole genome shotgun (WGS) entry which is preliminary data.</text>
</comment>
<keyword evidence="2" id="KW-1185">Reference proteome</keyword>
<evidence type="ECO:0008006" key="3">
    <source>
        <dbReference type="Google" id="ProtNLM"/>
    </source>
</evidence>